<sequence>MDRFESLGLKSGIWQGILRRDTAPVRLVLVHLGERVGEARVTTGDEEGSWRIAAAIPSQKLSDGVQSFILMEDEGKEGEALQPGAFHLASLNIVAGRQLDHDLRAEIVLLRSELDLVKRELRRIALGN</sequence>
<comment type="caution">
    <text evidence="1">The sequence shown here is derived from an EMBL/GenBank/DDBJ whole genome shotgun (WGS) entry which is preliminary data.</text>
</comment>
<accession>A0A844HV68</accession>
<name>A0A844HV68_9RHOB</name>
<gene>
    <name evidence="1" type="ORF">GL300_24575</name>
</gene>
<proteinExistence type="predicted"/>
<evidence type="ECO:0000313" key="2">
    <source>
        <dbReference type="Proteomes" id="UP000449846"/>
    </source>
</evidence>
<dbReference type="Proteomes" id="UP000449846">
    <property type="component" value="Unassembled WGS sequence"/>
</dbReference>
<protein>
    <submittedName>
        <fullName evidence="1">Uncharacterized protein</fullName>
    </submittedName>
</protein>
<keyword evidence="2" id="KW-1185">Reference proteome</keyword>
<dbReference type="OrthoDB" id="7772846at2"/>
<dbReference type="EMBL" id="WMIG01000032">
    <property type="protein sequence ID" value="MTH62364.1"/>
    <property type="molecule type" value="Genomic_DNA"/>
</dbReference>
<dbReference type="RefSeq" id="WP_155042309.1">
    <property type="nucleotide sequence ID" value="NZ_JBHGCD010000005.1"/>
</dbReference>
<organism evidence="1 2">
    <name type="scientific">Paracoccus litorisediminis</name>
    <dbReference type="NCBI Taxonomy" id="2006130"/>
    <lineage>
        <taxon>Bacteria</taxon>
        <taxon>Pseudomonadati</taxon>
        <taxon>Pseudomonadota</taxon>
        <taxon>Alphaproteobacteria</taxon>
        <taxon>Rhodobacterales</taxon>
        <taxon>Paracoccaceae</taxon>
        <taxon>Paracoccus</taxon>
    </lineage>
</organism>
<evidence type="ECO:0000313" key="1">
    <source>
        <dbReference type="EMBL" id="MTH62364.1"/>
    </source>
</evidence>
<dbReference type="AlphaFoldDB" id="A0A844HV68"/>
<reference evidence="1 2" key="1">
    <citation type="submission" date="2019-11" db="EMBL/GenBank/DDBJ databases">
        <authorList>
            <person name="Dong K."/>
        </authorList>
    </citation>
    <scope>NUCLEOTIDE SEQUENCE [LARGE SCALE GENOMIC DNA]</scope>
    <source>
        <strain evidence="1 2">NBRC 112902</strain>
    </source>
</reference>